<gene>
    <name evidence="9" type="primary">ispE</name>
    <name evidence="13" type="ORF">E4031_09355</name>
    <name evidence="12" type="ORF">E4Z98_08570</name>
</gene>
<keyword evidence="4 9" id="KW-0808">Transferase</keyword>
<feature type="active site" evidence="9">
    <location>
        <position position="136"/>
    </location>
</feature>
<sequence>MEIIEKAPAKINLGLDVLRKREDGYHDLEMIMASVDLADKLIINELPKDQIIVRTNATFLPVDEKNNVYQAVSLVKEQFGIKQGLSVEIKKTIPVAAGLGGGSSDAAAVLRGVNKLWNLGLTTEEMSAIGFQVGTDVPYCVHGTTAFVAGRGEIVQPIPAMPQCWVVIVKPQFSVSTRKIFADFDMRGIEHPDIQGLKASIIEQDYDKMISLMGNSMERATMMRRPVVREIKDKMLKYGADAALMSGSGPTVFGLCQNYSRAKRVYNAFRGFCKEVHLVRTINQ</sequence>
<dbReference type="PANTHER" id="PTHR43527:SF2">
    <property type="entry name" value="4-DIPHOSPHOCYTIDYL-2-C-METHYL-D-ERYTHRITOL KINASE, CHLOROPLASTIC"/>
    <property type="match status" value="1"/>
</dbReference>
<dbReference type="HAMAP" id="MF_00061">
    <property type="entry name" value="IspE"/>
    <property type="match status" value="1"/>
</dbReference>
<feature type="domain" description="GHMP kinase N-terminal" evidence="10">
    <location>
        <begin position="66"/>
        <end position="143"/>
    </location>
</feature>
<dbReference type="Gene3D" id="3.30.70.890">
    <property type="entry name" value="GHMP kinase, C-terminal domain"/>
    <property type="match status" value="1"/>
</dbReference>
<dbReference type="EC" id="2.7.1.148" evidence="2 9"/>
<evidence type="ECO:0000259" key="11">
    <source>
        <dbReference type="Pfam" id="PF08544"/>
    </source>
</evidence>
<dbReference type="SUPFAM" id="SSF55060">
    <property type="entry name" value="GHMP Kinase, C-terminal domain"/>
    <property type="match status" value="1"/>
</dbReference>
<keyword evidence="6 9" id="KW-0418">Kinase</keyword>
<dbReference type="GO" id="GO:0019288">
    <property type="term" value="P:isopentenyl diphosphate biosynthetic process, methylerythritol 4-phosphate pathway"/>
    <property type="evidence" value="ECO:0007669"/>
    <property type="project" value="UniProtKB-UniRule"/>
</dbReference>
<dbReference type="GO" id="GO:0050515">
    <property type="term" value="F:4-(cytidine 5'-diphospho)-2-C-methyl-D-erythritol kinase activity"/>
    <property type="evidence" value="ECO:0007669"/>
    <property type="project" value="UniProtKB-UniRule"/>
</dbReference>
<dbReference type="InterPro" id="IPR004424">
    <property type="entry name" value="IspE"/>
</dbReference>
<dbReference type="GO" id="GO:0005524">
    <property type="term" value="F:ATP binding"/>
    <property type="evidence" value="ECO:0007669"/>
    <property type="project" value="UniProtKB-UniRule"/>
</dbReference>
<dbReference type="Proteomes" id="UP000296883">
    <property type="component" value="Chromosome"/>
</dbReference>
<keyword evidence="7 9" id="KW-0067">ATP-binding</keyword>
<dbReference type="InterPro" id="IPR014721">
    <property type="entry name" value="Ribsml_uS5_D2-typ_fold_subgr"/>
</dbReference>
<comment type="catalytic activity">
    <reaction evidence="9">
        <text>4-CDP-2-C-methyl-D-erythritol + ATP = 4-CDP-2-C-methyl-D-erythritol 2-phosphate + ADP + H(+)</text>
        <dbReference type="Rhea" id="RHEA:18437"/>
        <dbReference type="ChEBI" id="CHEBI:15378"/>
        <dbReference type="ChEBI" id="CHEBI:30616"/>
        <dbReference type="ChEBI" id="CHEBI:57823"/>
        <dbReference type="ChEBI" id="CHEBI:57919"/>
        <dbReference type="ChEBI" id="CHEBI:456216"/>
        <dbReference type="EC" id="2.7.1.148"/>
    </reaction>
</comment>
<reference evidence="13 15" key="1">
    <citation type="submission" date="2019-03" db="EMBL/GenBank/DDBJ databases">
        <title>Vagococcus sp. was isolated fron gut of Carduelis flavirostris.</title>
        <authorList>
            <person name="Ge Y."/>
        </authorList>
    </citation>
    <scope>NUCLEOTIDE SEQUENCE [LARGE SCALE GENOMIC DNA]</scope>
    <source>
        <strain evidence="13 15">CF-210</strain>
    </source>
</reference>
<keyword evidence="5 9" id="KW-0547">Nucleotide-binding</keyword>
<dbReference type="Gene3D" id="3.30.230.10">
    <property type="match status" value="1"/>
</dbReference>
<evidence type="ECO:0000256" key="8">
    <source>
        <dbReference type="ARBA" id="ARBA00032554"/>
    </source>
</evidence>
<dbReference type="EMBL" id="SRHU01000036">
    <property type="protein sequence ID" value="TFZ39340.1"/>
    <property type="molecule type" value="Genomic_DNA"/>
</dbReference>
<evidence type="ECO:0000256" key="9">
    <source>
        <dbReference type="HAMAP-Rule" id="MF_00061"/>
    </source>
</evidence>
<dbReference type="Pfam" id="PF08544">
    <property type="entry name" value="GHMP_kinases_C"/>
    <property type="match status" value="1"/>
</dbReference>
<keyword evidence="14" id="KW-1185">Reference proteome</keyword>
<dbReference type="AlphaFoldDB" id="A0AAJ5EEA9"/>
<name>A0AAJ5EEA9_9ENTE</name>
<evidence type="ECO:0000256" key="4">
    <source>
        <dbReference type="ARBA" id="ARBA00022679"/>
    </source>
</evidence>
<proteinExistence type="inferred from homology"/>
<dbReference type="RefSeq" id="WP_135255189.1">
    <property type="nucleotide sequence ID" value="NZ_CP038865.1"/>
</dbReference>
<dbReference type="PANTHER" id="PTHR43527">
    <property type="entry name" value="4-DIPHOSPHOCYTIDYL-2-C-METHYL-D-ERYTHRITOL KINASE, CHLOROPLASTIC"/>
    <property type="match status" value="1"/>
</dbReference>
<dbReference type="InterPro" id="IPR036554">
    <property type="entry name" value="GHMP_kinase_C_sf"/>
</dbReference>
<protein>
    <recommendedName>
        <fullName evidence="3 9">4-diphosphocytidyl-2-C-methyl-D-erythritol kinase</fullName>
        <shortName evidence="9">CMK</shortName>
        <ecNumber evidence="2 9">2.7.1.148</ecNumber>
    </recommendedName>
    <alternativeName>
        <fullName evidence="8 9">4-(cytidine-5'-diphospho)-2-C-methyl-D-erythritol kinase</fullName>
    </alternativeName>
</protein>
<evidence type="ECO:0000256" key="7">
    <source>
        <dbReference type="ARBA" id="ARBA00022840"/>
    </source>
</evidence>
<accession>A0AAJ5EEA9</accession>
<feature type="domain" description="GHMP kinase C-terminal" evidence="11">
    <location>
        <begin position="199"/>
        <end position="274"/>
    </location>
</feature>
<evidence type="ECO:0000313" key="15">
    <source>
        <dbReference type="Proteomes" id="UP000297725"/>
    </source>
</evidence>
<evidence type="ECO:0000259" key="10">
    <source>
        <dbReference type="Pfam" id="PF00288"/>
    </source>
</evidence>
<evidence type="ECO:0000256" key="1">
    <source>
        <dbReference type="ARBA" id="ARBA00009684"/>
    </source>
</evidence>
<dbReference type="Proteomes" id="UP000297725">
    <property type="component" value="Unassembled WGS sequence"/>
</dbReference>
<evidence type="ECO:0000313" key="13">
    <source>
        <dbReference type="EMBL" id="TFZ39340.1"/>
    </source>
</evidence>
<evidence type="ECO:0000313" key="12">
    <source>
        <dbReference type="EMBL" id="QCA29368.1"/>
    </source>
</evidence>
<organism evidence="13 15">
    <name type="scientific">Vagococcus xieshaowenii</name>
    <dbReference type="NCBI Taxonomy" id="2562451"/>
    <lineage>
        <taxon>Bacteria</taxon>
        <taxon>Bacillati</taxon>
        <taxon>Bacillota</taxon>
        <taxon>Bacilli</taxon>
        <taxon>Lactobacillales</taxon>
        <taxon>Enterococcaceae</taxon>
        <taxon>Vagococcus</taxon>
    </lineage>
</organism>
<dbReference type="GO" id="GO:0016114">
    <property type="term" value="P:terpenoid biosynthetic process"/>
    <property type="evidence" value="ECO:0007669"/>
    <property type="project" value="UniProtKB-UniRule"/>
</dbReference>
<reference evidence="12 14" key="2">
    <citation type="journal article" date="2020" name="Int. J. Syst. Evol. Microbiol.">
        <title>Vagococcus xieshaowenii sp. nov., isolated from snow finch (Montifringilla taczanowskii) cloacal content.</title>
        <authorList>
            <person name="Ge Y."/>
            <person name="Yang J."/>
            <person name="Lai X.H."/>
            <person name="Zhang G."/>
            <person name="Jin D."/>
            <person name="Lu S."/>
            <person name="Wang B."/>
            <person name="Huang Y."/>
            <person name="Huang Y."/>
            <person name="Ren Z."/>
            <person name="Zhang X."/>
            <person name="Xu J."/>
        </authorList>
    </citation>
    <scope>NUCLEOTIDE SEQUENCE [LARGE SCALE GENOMIC DNA]</scope>
    <source>
        <strain evidence="12">Personal::cf-49</strain>
        <strain evidence="14">personal::cf-49</strain>
    </source>
</reference>
<evidence type="ECO:0000256" key="2">
    <source>
        <dbReference type="ARBA" id="ARBA00012052"/>
    </source>
</evidence>
<feature type="active site" evidence="9">
    <location>
        <position position="10"/>
    </location>
</feature>
<dbReference type="InterPro" id="IPR013750">
    <property type="entry name" value="GHMP_kinase_C_dom"/>
</dbReference>
<dbReference type="SUPFAM" id="SSF54211">
    <property type="entry name" value="Ribosomal protein S5 domain 2-like"/>
    <property type="match status" value="1"/>
</dbReference>
<comment type="similarity">
    <text evidence="1 9">Belongs to the GHMP kinase family. IspE subfamily.</text>
</comment>
<dbReference type="Pfam" id="PF00288">
    <property type="entry name" value="GHMP_kinases_N"/>
    <property type="match status" value="1"/>
</dbReference>
<dbReference type="InterPro" id="IPR006204">
    <property type="entry name" value="GHMP_kinase_N_dom"/>
</dbReference>
<comment type="function">
    <text evidence="9">Catalyzes the phosphorylation of the position 2 hydroxy group of 4-diphosphocytidyl-2C-methyl-D-erythritol.</text>
</comment>
<feature type="binding site" evidence="9">
    <location>
        <begin position="94"/>
        <end position="104"/>
    </location>
    <ligand>
        <name>ATP</name>
        <dbReference type="ChEBI" id="CHEBI:30616"/>
    </ligand>
</feature>
<dbReference type="PIRSF" id="PIRSF010376">
    <property type="entry name" value="IspE"/>
    <property type="match status" value="1"/>
</dbReference>
<dbReference type="EMBL" id="CP038865">
    <property type="protein sequence ID" value="QCA29368.1"/>
    <property type="molecule type" value="Genomic_DNA"/>
</dbReference>
<dbReference type="InterPro" id="IPR020568">
    <property type="entry name" value="Ribosomal_Su5_D2-typ_SF"/>
</dbReference>
<evidence type="ECO:0000256" key="6">
    <source>
        <dbReference type="ARBA" id="ARBA00022777"/>
    </source>
</evidence>
<evidence type="ECO:0000313" key="14">
    <source>
        <dbReference type="Proteomes" id="UP000296883"/>
    </source>
</evidence>
<evidence type="ECO:0000256" key="5">
    <source>
        <dbReference type="ARBA" id="ARBA00022741"/>
    </source>
</evidence>
<keyword evidence="9" id="KW-0414">Isoprene biosynthesis</keyword>
<dbReference type="NCBIfam" id="TIGR00154">
    <property type="entry name" value="ispE"/>
    <property type="match status" value="1"/>
</dbReference>
<dbReference type="NCBIfam" id="NF011202">
    <property type="entry name" value="PRK14608.1"/>
    <property type="match status" value="1"/>
</dbReference>
<comment type="pathway">
    <text evidence="9">Isoprenoid biosynthesis; isopentenyl diphosphate biosynthesis via DXP pathway; isopentenyl diphosphate from 1-deoxy-D-xylulose 5-phosphate: step 3/6.</text>
</comment>
<evidence type="ECO:0000256" key="3">
    <source>
        <dbReference type="ARBA" id="ARBA00017473"/>
    </source>
</evidence>